<dbReference type="InterPro" id="IPR017756">
    <property type="entry name" value="TM_Gly-Cys-Arg_CS"/>
</dbReference>
<dbReference type="NCBIfam" id="TIGR03382">
    <property type="entry name" value="GC_trans_RRR"/>
    <property type="match status" value="1"/>
</dbReference>
<accession>A0ABT5BFJ3</accession>
<evidence type="ECO:0000313" key="5">
    <source>
        <dbReference type="Proteomes" id="UP001217838"/>
    </source>
</evidence>
<evidence type="ECO:0000259" key="3">
    <source>
        <dbReference type="Pfam" id="PF13205"/>
    </source>
</evidence>
<feature type="domain" description="SbsA Ig-like" evidence="3">
    <location>
        <begin position="269"/>
        <end position="371"/>
    </location>
</feature>
<feature type="compositionally biased region" description="Acidic residues" evidence="2">
    <location>
        <begin position="386"/>
        <end position="396"/>
    </location>
</feature>
<dbReference type="InterPro" id="IPR032812">
    <property type="entry name" value="SbsA_Ig"/>
</dbReference>
<name>A0ABT5BFJ3_9BACT</name>
<comment type="caution">
    <text evidence="4">The sequence shown here is derived from an EMBL/GenBank/DDBJ whole genome shotgun (WGS) entry which is preliminary data.</text>
</comment>
<organism evidence="4 5">
    <name type="scientific">Nannocystis radixulma</name>
    <dbReference type="NCBI Taxonomy" id="2995305"/>
    <lineage>
        <taxon>Bacteria</taxon>
        <taxon>Pseudomonadati</taxon>
        <taxon>Myxococcota</taxon>
        <taxon>Polyangia</taxon>
        <taxon>Nannocystales</taxon>
        <taxon>Nannocystaceae</taxon>
        <taxon>Nannocystis</taxon>
    </lineage>
</organism>
<gene>
    <name evidence="4" type="ORF">POL58_30930</name>
</gene>
<evidence type="ECO:0000256" key="2">
    <source>
        <dbReference type="SAM" id="MobiDB-lite"/>
    </source>
</evidence>
<dbReference type="Proteomes" id="UP001217838">
    <property type="component" value="Unassembled WGS sequence"/>
</dbReference>
<proteinExistence type="predicted"/>
<dbReference type="EMBL" id="JAQNDN010000019">
    <property type="protein sequence ID" value="MDC0672203.1"/>
    <property type="molecule type" value="Genomic_DNA"/>
</dbReference>
<keyword evidence="1" id="KW-0732">Signal</keyword>
<reference evidence="4 5" key="1">
    <citation type="submission" date="2022-11" db="EMBL/GenBank/DDBJ databases">
        <title>Minimal conservation of predation-associated metabolite biosynthetic gene clusters underscores biosynthetic potential of Myxococcota including descriptions for ten novel species: Archangium lansinium sp. nov., Myxococcus landrumus sp. nov., Nannocystis bai.</title>
        <authorList>
            <person name="Ahearne A."/>
            <person name="Stevens C."/>
            <person name="Dowd S."/>
        </authorList>
    </citation>
    <scope>NUCLEOTIDE SEQUENCE [LARGE SCALE GENOMIC DNA]</scope>
    <source>
        <strain evidence="4 5">NCELM</strain>
    </source>
</reference>
<evidence type="ECO:0000313" key="4">
    <source>
        <dbReference type="EMBL" id="MDC0672203.1"/>
    </source>
</evidence>
<evidence type="ECO:0000256" key="1">
    <source>
        <dbReference type="ARBA" id="ARBA00022729"/>
    </source>
</evidence>
<keyword evidence="5" id="KW-1185">Reference proteome</keyword>
<feature type="region of interest" description="Disordered" evidence="2">
    <location>
        <begin position="380"/>
        <end position="480"/>
    </location>
</feature>
<dbReference type="Pfam" id="PF13205">
    <property type="entry name" value="Big_5"/>
    <property type="match status" value="1"/>
</dbReference>
<feature type="compositionally biased region" description="Low complexity" evidence="2">
    <location>
        <begin position="397"/>
        <end position="474"/>
    </location>
</feature>
<dbReference type="RefSeq" id="WP_272003548.1">
    <property type="nucleotide sequence ID" value="NZ_JAQNDN010000019.1"/>
</dbReference>
<sequence length="494" mass="52037">MARRRSWLLGLVFVWGALAPAVAVANGNVSHQWISKTAAELVPEAGSLRALVGDPALRQALFTGTMFPDWGYTPGATADEGDAGEASHWEPVQEAYRRWIVETYAPPWSDEARLHLAFYLGMTSHGIADQAYDAMFFERSEFYEQKDHSEFDQDSDVAWAGATGPGEVPTVWLPSPQLLALFETIVGKTIDAGSMGQKVGLVGFAIHAVSAIAADPEGLADAEADFPWAAAHDDDPAVPGNPPSEAEIARRYWQSNWALIHGEPLPRPVLWTFPADGAGGHATAAASIESWISLVFARGLDEAALSAAQFHVVDSANVEAPIEIDLFYGDQSHVVHLKPTSDLLADEVYVVTVDPGVLTIHGEALAGWSFTFSTGAMGPPPVQDDGFWDVPDDYAPDESTGGETSSGDASESESETSSGGSSSSTSGEVVTGANEPQPTSSGAATTSSTTAEDSATAGGEAAETGCACASGGASFPWAGPLVAPLLRRRRRRHV</sequence>
<protein>
    <submittedName>
        <fullName evidence="4">Ig-like domain-containing protein</fullName>
    </submittedName>
</protein>